<dbReference type="EMBL" id="ASHM01223035">
    <property type="protein sequence ID" value="PNX68160.1"/>
    <property type="molecule type" value="Genomic_DNA"/>
</dbReference>
<gene>
    <name evidence="1" type="ORF">L195_g063854</name>
</gene>
<evidence type="ECO:0000313" key="2">
    <source>
        <dbReference type="Proteomes" id="UP000236291"/>
    </source>
</evidence>
<evidence type="ECO:0000313" key="1">
    <source>
        <dbReference type="EMBL" id="PNX68160.1"/>
    </source>
</evidence>
<feature type="non-terminal residue" evidence="1">
    <location>
        <position position="36"/>
    </location>
</feature>
<dbReference type="Proteomes" id="UP000236291">
    <property type="component" value="Unassembled WGS sequence"/>
</dbReference>
<reference evidence="1 2" key="1">
    <citation type="journal article" date="2014" name="Am. J. Bot.">
        <title>Genome assembly and annotation for red clover (Trifolium pratense; Fabaceae).</title>
        <authorList>
            <person name="Istvanek J."/>
            <person name="Jaros M."/>
            <person name="Krenek A."/>
            <person name="Repkova J."/>
        </authorList>
    </citation>
    <scope>NUCLEOTIDE SEQUENCE [LARGE SCALE GENOMIC DNA]</scope>
    <source>
        <strain evidence="2">cv. Tatra</strain>
        <tissue evidence="1">Young leaves</tissue>
    </source>
</reference>
<name>A0A2K3KPE4_TRIPR</name>
<sequence length="36" mass="4022">MLLHNYQAVFKTPTTLPPTRAHNHAIPLLEGTNPVK</sequence>
<accession>A0A2K3KPE4</accession>
<reference evidence="1 2" key="2">
    <citation type="journal article" date="2017" name="Front. Plant Sci.">
        <title>Gene Classification and Mining of Molecular Markers Useful in Red Clover (Trifolium pratense) Breeding.</title>
        <authorList>
            <person name="Istvanek J."/>
            <person name="Dluhosova J."/>
            <person name="Dluhos P."/>
            <person name="Patkova L."/>
            <person name="Nedelnik J."/>
            <person name="Repkova J."/>
        </authorList>
    </citation>
    <scope>NUCLEOTIDE SEQUENCE [LARGE SCALE GENOMIC DNA]</scope>
    <source>
        <strain evidence="2">cv. Tatra</strain>
        <tissue evidence="1">Young leaves</tissue>
    </source>
</reference>
<organism evidence="1 2">
    <name type="scientific">Trifolium pratense</name>
    <name type="common">Red clover</name>
    <dbReference type="NCBI Taxonomy" id="57577"/>
    <lineage>
        <taxon>Eukaryota</taxon>
        <taxon>Viridiplantae</taxon>
        <taxon>Streptophyta</taxon>
        <taxon>Embryophyta</taxon>
        <taxon>Tracheophyta</taxon>
        <taxon>Spermatophyta</taxon>
        <taxon>Magnoliopsida</taxon>
        <taxon>eudicotyledons</taxon>
        <taxon>Gunneridae</taxon>
        <taxon>Pentapetalae</taxon>
        <taxon>rosids</taxon>
        <taxon>fabids</taxon>
        <taxon>Fabales</taxon>
        <taxon>Fabaceae</taxon>
        <taxon>Papilionoideae</taxon>
        <taxon>50 kb inversion clade</taxon>
        <taxon>NPAAA clade</taxon>
        <taxon>Hologalegina</taxon>
        <taxon>IRL clade</taxon>
        <taxon>Trifolieae</taxon>
        <taxon>Trifolium</taxon>
    </lineage>
</organism>
<protein>
    <submittedName>
        <fullName evidence="1">Uncharacterized protein</fullName>
    </submittedName>
</protein>
<dbReference type="AlphaFoldDB" id="A0A2K3KPE4"/>
<proteinExistence type="predicted"/>
<comment type="caution">
    <text evidence="1">The sequence shown here is derived from an EMBL/GenBank/DDBJ whole genome shotgun (WGS) entry which is preliminary data.</text>
</comment>